<dbReference type="InterPro" id="IPR035979">
    <property type="entry name" value="RBD_domain_sf"/>
</dbReference>
<feature type="transmembrane region" description="Helical" evidence="1">
    <location>
        <begin position="238"/>
        <end position="258"/>
    </location>
</feature>
<evidence type="ECO:0000313" key="4">
    <source>
        <dbReference type="Proteomes" id="UP000274756"/>
    </source>
</evidence>
<dbReference type="WBParaSite" id="DME_0000664701-mRNA-1">
    <property type="protein sequence ID" value="DME_0000664701-mRNA-1"/>
    <property type="gene ID" value="DME_0000664701"/>
</dbReference>
<dbReference type="Gene3D" id="3.80.10.10">
    <property type="entry name" value="Ribonuclease Inhibitor"/>
    <property type="match status" value="1"/>
</dbReference>
<evidence type="ECO:0000313" key="3">
    <source>
        <dbReference type="Proteomes" id="UP000038040"/>
    </source>
</evidence>
<keyword evidence="1" id="KW-1133">Transmembrane helix</keyword>
<dbReference type="AlphaFoldDB" id="A0A0N4UGM1"/>
<evidence type="ECO:0000313" key="2">
    <source>
        <dbReference type="EMBL" id="VDN51318.1"/>
    </source>
</evidence>
<dbReference type="SUPFAM" id="SSF54928">
    <property type="entry name" value="RNA-binding domain, RBD"/>
    <property type="match status" value="1"/>
</dbReference>
<dbReference type="EMBL" id="UYYG01000017">
    <property type="protein sequence ID" value="VDN51318.1"/>
    <property type="molecule type" value="Genomic_DNA"/>
</dbReference>
<evidence type="ECO:0000256" key="1">
    <source>
        <dbReference type="SAM" id="Phobius"/>
    </source>
</evidence>
<keyword evidence="1" id="KW-0472">Membrane</keyword>
<dbReference type="InterPro" id="IPR032675">
    <property type="entry name" value="LRR_dom_sf"/>
</dbReference>
<sequence length="296" mass="34080">MFNALRRLHGHNLENQGLNDLSDAFQNFVTRARFFSIGRLRRTWSHSAVEFIKYRRLLPMLICDGQNLDQYDRMLIVFYSKKIIVTNISPRVTTNQLISFFSKFGKVNRRTFFLTIQLNSCLLRCGIHLKKLDLSGVVNLLDNSALEIVASFCPNLIELNISGIRAHWRALRTVGESLPKLESLIYKDMVNVTDKSLWYLFRVNGANIVSIDLRGCRRIKGYFLSLFGENLETVFIRLNHFVLITSSVSLLIFIFSLITRNMIELHSFSLSGSCFDSLTTTGLMTLTRLEYLTELS</sequence>
<dbReference type="GO" id="GO:0003676">
    <property type="term" value="F:nucleic acid binding"/>
    <property type="evidence" value="ECO:0007669"/>
    <property type="project" value="InterPro"/>
</dbReference>
<keyword evidence="4" id="KW-1185">Reference proteome</keyword>
<dbReference type="Proteomes" id="UP000038040">
    <property type="component" value="Unplaced"/>
</dbReference>
<dbReference type="STRING" id="318479.A0A0N4UGM1"/>
<reference evidence="5" key="1">
    <citation type="submission" date="2017-02" db="UniProtKB">
        <authorList>
            <consortium name="WormBaseParasite"/>
        </authorList>
    </citation>
    <scope>IDENTIFICATION</scope>
</reference>
<keyword evidence="1" id="KW-0812">Transmembrane</keyword>
<proteinExistence type="predicted"/>
<name>A0A0N4UGM1_DRAME</name>
<reference evidence="2 4" key="2">
    <citation type="submission" date="2018-11" db="EMBL/GenBank/DDBJ databases">
        <authorList>
            <consortium name="Pathogen Informatics"/>
        </authorList>
    </citation>
    <scope>NUCLEOTIDE SEQUENCE [LARGE SCALE GENOMIC DNA]</scope>
</reference>
<organism evidence="3 5">
    <name type="scientific">Dracunculus medinensis</name>
    <name type="common">Guinea worm</name>
    <dbReference type="NCBI Taxonomy" id="318479"/>
    <lineage>
        <taxon>Eukaryota</taxon>
        <taxon>Metazoa</taxon>
        <taxon>Ecdysozoa</taxon>
        <taxon>Nematoda</taxon>
        <taxon>Chromadorea</taxon>
        <taxon>Rhabditida</taxon>
        <taxon>Spirurina</taxon>
        <taxon>Dracunculoidea</taxon>
        <taxon>Dracunculidae</taxon>
        <taxon>Dracunculus</taxon>
    </lineage>
</organism>
<gene>
    <name evidence="2" type="ORF">DME_LOCUS1291</name>
</gene>
<dbReference type="SUPFAM" id="SSF52047">
    <property type="entry name" value="RNI-like"/>
    <property type="match status" value="1"/>
</dbReference>
<protein>
    <submittedName>
        <fullName evidence="5">F-box domain-containing protein</fullName>
    </submittedName>
</protein>
<dbReference type="OrthoDB" id="549243at2759"/>
<evidence type="ECO:0000313" key="5">
    <source>
        <dbReference type="WBParaSite" id="DME_0000664701-mRNA-1"/>
    </source>
</evidence>
<accession>A0A0N4UGM1</accession>
<dbReference type="Proteomes" id="UP000274756">
    <property type="component" value="Unassembled WGS sequence"/>
</dbReference>